<dbReference type="NCBIfam" id="TIGR03172">
    <property type="entry name" value="selenium cofactor biosynthesis protein YqeC"/>
    <property type="match status" value="1"/>
</dbReference>
<reference evidence="1 2" key="1">
    <citation type="submission" date="2018-10" db="EMBL/GenBank/DDBJ databases">
        <title>Transmission dynamics of multidrug resistant bacteria on intensive care unit surfaces.</title>
        <authorList>
            <person name="D'Souza A.W."/>
            <person name="Potter R.F."/>
            <person name="Wallace M."/>
            <person name="Shupe A."/>
            <person name="Patel S."/>
            <person name="Sun S."/>
            <person name="Gul D."/>
            <person name="Kwon J.H."/>
            <person name="Andleeb S."/>
            <person name="Burnham C.-A.D."/>
            <person name="Dantas G."/>
        </authorList>
    </citation>
    <scope>NUCLEOTIDE SEQUENCE [LARGE SCALE GENOMIC DNA]</scope>
    <source>
        <strain evidence="1 2">AS_373</strain>
    </source>
</reference>
<organism evidence="1 2">
    <name type="scientific">Atlantibacter subterraneus</name>
    <dbReference type="NCBI Taxonomy" id="255519"/>
    <lineage>
        <taxon>Bacteria</taxon>
        <taxon>Pseudomonadati</taxon>
        <taxon>Pseudomonadota</taxon>
        <taxon>Gammaproteobacteria</taxon>
        <taxon>Enterobacterales</taxon>
        <taxon>Enterobacteriaceae</taxon>
        <taxon>Atlantibacter</taxon>
    </lineage>
</organism>
<name>A0A3R9FPK6_9ENTR</name>
<gene>
    <name evidence="1" type="primary">yqeC</name>
    <name evidence="1" type="ORF">EGT71_21220</name>
</gene>
<dbReference type="Proteomes" id="UP000275331">
    <property type="component" value="Unassembled WGS sequence"/>
</dbReference>
<proteinExistence type="predicted"/>
<sequence length="256" mass="27931">MSITQNIPDTDVLLCDVSAFATPAIISLVGAGGKTSTLFRLAGLFCHSGRRVLITTTTQMYLPDPSCPVTLCRDPAQLPAERFQSPLMACFSGWNAARNKVRGFTPEIIDRLIAQQDLDVILIEADGARGFAIKAPAEHEPCIPQSSSCVIGVTGGNLFGKLVGPDNVHRWTHFAAITGLSAGDRLDLPAMRRLVQHPQGLFKGAPPGCRRIWFINRVSQYENQQTLKEMLEATNVDAIWQGAVQETPPVTRRVVR</sequence>
<dbReference type="AlphaFoldDB" id="A0A3R9FPK6"/>
<comment type="caution">
    <text evidence="1">The sequence shown here is derived from an EMBL/GenBank/DDBJ whole genome shotgun (WGS) entry which is preliminary data.</text>
</comment>
<accession>A0A3R9FPK6</accession>
<dbReference type="OrthoDB" id="368187at2"/>
<evidence type="ECO:0000313" key="1">
    <source>
        <dbReference type="EMBL" id="RSE22362.1"/>
    </source>
</evidence>
<dbReference type="InterPro" id="IPR017587">
    <property type="entry name" value="YqeC"/>
</dbReference>
<dbReference type="RefSeq" id="WP_125295325.1">
    <property type="nucleotide sequence ID" value="NZ_JAPTZM010000005.1"/>
</dbReference>
<evidence type="ECO:0000313" key="2">
    <source>
        <dbReference type="Proteomes" id="UP000275331"/>
    </source>
</evidence>
<dbReference type="Pfam" id="PF19842">
    <property type="entry name" value="YqeC"/>
    <property type="match status" value="1"/>
</dbReference>
<protein>
    <submittedName>
        <fullName evidence="1">Putative selenium-dependent hydroxylase accessory protein YqeC</fullName>
    </submittedName>
</protein>
<dbReference type="EMBL" id="RHXB01000018">
    <property type="protein sequence ID" value="RSE22362.1"/>
    <property type="molecule type" value="Genomic_DNA"/>
</dbReference>